<feature type="domain" description="HEPN AbiJ-N-terminal" evidence="1">
    <location>
        <begin position="1"/>
        <end position="153"/>
    </location>
</feature>
<dbReference type="RefSeq" id="WP_120275742.1">
    <property type="nucleotide sequence ID" value="NZ_RAPN01000006.1"/>
</dbReference>
<name>A0A419VU84_9BACT</name>
<sequence length="284" mass="33090">MRFSQRIGKKKATKEIQLESIDTELQNGLWNIIKLLYIDPIPRPSNYNRGEFNGFANVLWHHFYKLPVDRIPEYEFQIEDFIRKRFFEDEWYESYDFIEFLLNLDYDHYNKTEFVDTLNSILEREFAGYRIIDNLIAPISNELELEELSTATKNTSQFSALNGANVHLENALDLLSDRKNPNYRNSIKESISAVEATCRIITNENTLGKALNKLEEKGLNINNQLKAGFDKIYAYTNDKESGIRHAIVQQPNEPDFSDAKYMLVSCSSFINYLITKAEKIGLEI</sequence>
<evidence type="ECO:0000259" key="1">
    <source>
        <dbReference type="Pfam" id="PF18863"/>
    </source>
</evidence>
<gene>
    <name evidence="2" type="ORF">BC643_4607</name>
</gene>
<proteinExistence type="predicted"/>
<accession>A0A419VU84</accession>
<dbReference type="Proteomes" id="UP000283387">
    <property type="component" value="Unassembled WGS sequence"/>
</dbReference>
<reference evidence="2 3" key="1">
    <citation type="submission" date="2018-09" db="EMBL/GenBank/DDBJ databases">
        <title>Genomic Encyclopedia of Archaeal and Bacterial Type Strains, Phase II (KMG-II): from individual species to whole genera.</title>
        <authorList>
            <person name="Goeker M."/>
        </authorList>
    </citation>
    <scope>NUCLEOTIDE SEQUENCE [LARGE SCALE GENOMIC DNA]</scope>
    <source>
        <strain evidence="2 3">DSM 27148</strain>
    </source>
</reference>
<dbReference type="AlphaFoldDB" id="A0A419VU84"/>
<dbReference type="InterPro" id="IPR049503">
    <property type="entry name" value="AbiJ_NTD4"/>
</dbReference>
<organism evidence="2 3">
    <name type="scientific">Mangrovibacterium diazotrophicum</name>
    <dbReference type="NCBI Taxonomy" id="1261403"/>
    <lineage>
        <taxon>Bacteria</taxon>
        <taxon>Pseudomonadati</taxon>
        <taxon>Bacteroidota</taxon>
        <taxon>Bacteroidia</taxon>
        <taxon>Marinilabiliales</taxon>
        <taxon>Prolixibacteraceae</taxon>
        <taxon>Mangrovibacterium</taxon>
    </lineage>
</organism>
<evidence type="ECO:0000313" key="3">
    <source>
        <dbReference type="Proteomes" id="UP000283387"/>
    </source>
</evidence>
<evidence type="ECO:0000313" key="2">
    <source>
        <dbReference type="EMBL" id="RKD85088.1"/>
    </source>
</evidence>
<dbReference type="Pfam" id="PF18863">
    <property type="entry name" value="AbiJ_NTD4"/>
    <property type="match status" value="1"/>
</dbReference>
<dbReference type="OrthoDB" id="9786278at2"/>
<comment type="caution">
    <text evidence="2">The sequence shown here is derived from an EMBL/GenBank/DDBJ whole genome shotgun (WGS) entry which is preliminary data.</text>
</comment>
<protein>
    <recommendedName>
        <fullName evidence="1">HEPN AbiJ-N-terminal domain-containing protein</fullName>
    </recommendedName>
</protein>
<dbReference type="EMBL" id="RAPN01000006">
    <property type="protein sequence ID" value="RKD85088.1"/>
    <property type="molecule type" value="Genomic_DNA"/>
</dbReference>
<keyword evidence="3" id="KW-1185">Reference proteome</keyword>